<evidence type="ECO:0000313" key="4">
    <source>
        <dbReference type="Proteomes" id="UP001156836"/>
    </source>
</evidence>
<sequence>MKPHFRLSLGAVLLAALPVLAEPVIGVAPLSAGGDARQQSLDDALANASMANGVQVYAIDQSDSGRLAQSGQLRSGGLPTSYRILREWQGNGLYHIEIDPSFAPPPKPVAAAAPAQPVATAAVSAAPMAAPASSPQVQVAQGCNDPYKRKVLVTPFSVRQPSQVSDIGQFQIGLQDALTNRLSQLGLFSQRGANDIPFTVDPGLSDLRQQPDHVRRMARRQGVQFVVSGVVNDTRAEGERYTYSLGANDVKQGERKASLAIPLIDFFVPGIKAVPKLRRFDVELLLFDGVSGALIERRRFDASTGGSVTFATDDQFGSGSFYATDYGALVARQVDAMAKTALEQLSCLPFSTRVVRVERGQAYLDAGSLSGLMPGDRLQRYRLKPGALPVDGLVEGDMLRMGQPEELAGTLTIVQVQPLFSIAVADQGVPEAGDYARSGGKARPARR</sequence>
<dbReference type="InterPro" id="IPR032386">
    <property type="entry name" value="FlgT_M"/>
</dbReference>
<dbReference type="EMBL" id="BSOZ01000115">
    <property type="protein sequence ID" value="GLS06254.1"/>
    <property type="molecule type" value="Genomic_DNA"/>
</dbReference>
<dbReference type="Gene3D" id="3.30.1660.40">
    <property type="entry name" value="FlgT, N-terminal domain"/>
    <property type="match status" value="1"/>
</dbReference>
<feature type="signal peptide" evidence="1">
    <location>
        <begin position="1"/>
        <end position="21"/>
    </location>
</feature>
<dbReference type="RefSeq" id="WP_284209268.1">
    <property type="nucleotide sequence ID" value="NZ_BSOZ01000115.1"/>
</dbReference>
<name>A0ABQ6BX12_9NEIS</name>
<dbReference type="InterPro" id="IPR038180">
    <property type="entry name" value="FlgT_N_sf"/>
</dbReference>
<dbReference type="Proteomes" id="UP001156836">
    <property type="component" value="Unassembled WGS sequence"/>
</dbReference>
<keyword evidence="1" id="KW-0732">Signal</keyword>
<comment type="caution">
    <text evidence="3">The sequence shown here is derived from an EMBL/GenBank/DDBJ whole genome shotgun (WGS) entry which is preliminary data.</text>
</comment>
<proteinExistence type="predicted"/>
<reference evidence="4" key="1">
    <citation type="journal article" date="2019" name="Int. J. Syst. Evol. Microbiol.">
        <title>The Global Catalogue of Microorganisms (GCM) 10K type strain sequencing project: providing services to taxonomists for standard genome sequencing and annotation.</title>
        <authorList>
            <consortium name="The Broad Institute Genomics Platform"/>
            <consortium name="The Broad Institute Genome Sequencing Center for Infectious Disease"/>
            <person name="Wu L."/>
            <person name="Ma J."/>
        </authorList>
    </citation>
    <scope>NUCLEOTIDE SEQUENCE [LARGE SCALE GENOMIC DNA]</scope>
    <source>
        <strain evidence="4">NBRC 104970</strain>
    </source>
</reference>
<evidence type="ECO:0000313" key="3">
    <source>
        <dbReference type="EMBL" id="GLS06254.1"/>
    </source>
</evidence>
<evidence type="ECO:0000256" key="1">
    <source>
        <dbReference type="SAM" id="SignalP"/>
    </source>
</evidence>
<organism evidence="3 4">
    <name type="scientific">Chitiniphilus shinanonensis</name>
    <dbReference type="NCBI Taxonomy" id="553088"/>
    <lineage>
        <taxon>Bacteria</taxon>
        <taxon>Pseudomonadati</taxon>
        <taxon>Pseudomonadota</taxon>
        <taxon>Betaproteobacteria</taxon>
        <taxon>Neisseriales</taxon>
        <taxon>Chitinibacteraceae</taxon>
        <taxon>Chitiniphilus</taxon>
    </lineage>
</organism>
<dbReference type="Pfam" id="PF16539">
    <property type="entry name" value="FlgT_M"/>
    <property type="match status" value="1"/>
</dbReference>
<gene>
    <name evidence="3" type="ORF">GCM10007860_34300</name>
</gene>
<feature type="domain" description="Flagellar assembly protein T middle" evidence="2">
    <location>
        <begin position="143"/>
        <end position="305"/>
    </location>
</feature>
<dbReference type="Gene3D" id="3.40.50.10610">
    <property type="entry name" value="ABC-type transport auxiliary lipoprotein component"/>
    <property type="match status" value="1"/>
</dbReference>
<accession>A0ABQ6BX12</accession>
<keyword evidence="4" id="KW-1185">Reference proteome</keyword>
<protein>
    <recommendedName>
        <fullName evidence="2">Flagellar assembly protein T middle domain-containing protein</fullName>
    </recommendedName>
</protein>
<feature type="chain" id="PRO_5046144811" description="Flagellar assembly protein T middle domain-containing protein" evidence="1">
    <location>
        <begin position="22"/>
        <end position="447"/>
    </location>
</feature>
<evidence type="ECO:0000259" key="2">
    <source>
        <dbReference type="Pfam" id="PF16539"/>
    </source>
</evidence>